<evidence type="ECO:0000313" key="2">
    <source>
        <dbReference type="Proteomes" id="UP000014540"/>
    </source>
</evidence>
<comment type="caution">
    <text evidence="1">The sequence shown here is derived from an EMBL/GenBank/DDBJ whole genome shotgun (WGS) entry which is preliminary data.</text>
</comment>
<protein>
    <submittedName>
        <fullName evidence="1">Uncharacterized protein</fullName>
    </submittedName>
</protein>
<dbReference type="AlphaFoldDB" id="S3V1E1"/>
<dbReference type="EMBL" id="AKWZ02000010">
    <property type="protein sequence ID" value="EPG74439.1"/>
    <property type="molecule type" value="Genomic_DNA"/>
</dbReference>
<sequence>MRLIRSTVGKCRHKENFAFVFRKAIYSIFENATPFRLRLD</sequence>
<keyword evidence="2" id="KW-1185">Reference proteome</keyword>
<accession>S3V1E1</accession>
<name>S3V1E1_9LEPT</name>
<reference evidence="1" key="1">
    <citation type="submission" date="2013-04" db="EMBL/GenBank/DDBJ databases">
        <authorList>
            <person name="Harkins D.M."/>
            <person name="Durkin A.S."/>
            <person name="Selengut J.D."/>
            <person name="Sanka R."/>
            <person name="DePew J."/>
            <person name="Purushe J."/>
            <person name="Ahmed A."/>
            <person name="van der Linden H."/>
            <person name="Goris M.G.A."/>
            <person name="Hartskeerl R.A."/>
            <person name="Vinetz J.M."/>
            <person name="Sutton G.G."/>
            <person name="Nelson W.C."/>
            <person name="Fouts D.E."/>
        </authorList>
    </citation>
    <scope>NUCLEOTIDE SEQUENCE [LARGE SCALE GENOMIC DNA]</scope>
    <source>
        <strain evidence="1">BUT 6</strain>
    </source>
</reference>
<proteinExistence type="predicted"/>
<organism evidence="1 2">
    <name type="scientific">Leptospira fainei serovar Hurstbridge str. BUT 6</name>
    <dbReference type="NCBI Taxonomy" id="1193011"/>
    <lineage>
        <taxon>Bacteria</taxon>
        <taxon>Pseudomonadati</taxon>
        <taxon>Spirochaetota</taxon>
        <taxon>Spirochaetia</taxon>
        <taxon>Leptospirales</taxon>
        <taxon>Leptospiraceae</taxon>
        <taxon>Leptospira</taxon>
    </lineage>
</organism>
<gene>
    <name evidence="1" type="ORF">LEP1GSC058_3894</name>
</gene>
<evidence type="ECO:0000313" key="1">
    <source>
        <dbReference type="EMBL" id="EPG74439.1"/>
    </source>
</evidence>
<dbReference type="Proteomes" id="UP000014540">
    <property type="component" value="Unassembled WGS sequence"/>
</dbReference>